<dbReference type="SUPFAM" id="SSF51126">
    <property type="entry name" value="Pectin lyase-like"/>
    <property type="match status" value="2"/>
</dbReference>
<reference evidence="2 3" key="1">
    <citation type="journal article" date="2014" name="ISME J.">
        <title>Ecophysiology of Thioploca ingrica as revealed by the complete genome sequence supplemented with proteomic evidence.</title>
        <authorList>
            <person name="Kojima H."/>
            <person name="Ogura Y."/>
            <person name="Yamamoto N."/>
            <person name="Togashi T."/>
            <person name="Mori H."/>
            <person name="Watanabe T."/>
            <person name="Nemoto F."/>
            <person name="Kurokawa K."/>
            <person name="Hayashi T."/>
            <person name="Fukui M."/>
        </authorList>
    </citation>
    <scope>NUCLEOTIDE SEQUENCE [LARGE SCALE GENOMIC DNA]</scope>
</reference>
<dbReference type="InterPro" id="IPR011050">
    <property type="entry name" value="Pectin_lyase_fold/virulence"/>
</dbReference>
<proteinExistence type="predicted"/>
<dbReference type="KEGG" id="tig:THII_3376"/>
<gene>
    <name evidence="2" type="ORF">THII_3376</name>
</gene>
<protein>
    <recommendedName>
        <fullName evidence="1">Filamentous haemagglutinin FhaB/tRNA nuclease CdiA-like TPS domain-containing protein</fullName>
    </recommendedName>
</protein>
<dbReference type="AlphaFoldDB" id="A0A090AH94"/>
<dbReference type="HOGENOM" id="CLU_001325_0_0_6"/>
<dbReference type="SMART" id="SM00912">
    <property type="entry name" value="Haemagg_act"/>
    <property type="match status" value="1"/>
</dbReference>
<evidence type="ECO:0000313" key="2">
    <source>
        <dbReference type="EMBL" id="BAP57673.1"/>
    </source>
</evidence>
<dbReference type="InterPro" id="IPR008638">
    <property type="entry name" value="FhaB/CdiA-like_TPS"/>
</dbReference>
<sequence>MQSYYWHLIGFIVTLFIIVNSPAEVILDGSWGSHDSLTGPQFDIRAELGNQVGHNLFHSFERFNLNAGEIATFSGPNDLENVISRVTGGTPSTLDGTIRSTIPQANMYFLNPAGIIFGESAKIDVPGAIHFSTADVLQLGEAGQFATTHPQTSLLTTAAPTAFGFLSDSPHSITIQGSQLSVTQGNTLSFSGGDLELTQSQLQAEEGQINLTSIASPGWLTLTSSGLTSDDTVKTGHLTINDSQLDVSGQGSGSIFIRAGQAQLNNSKLLSKPQGDKAGGMIQIQANDLVVKDSDISTSTDGPGPGGKLTLAVANAIKLSGITGVFSSARSEQPPAGDAGQVVIKAKELYLTEGAQIGSGTFGPGKGGEIDIQVGDIIALSGSAFISVNSQGTGEQAGDAGKIIITTRDLTLTQGAQVGSTTFGNGQGGSIAINANDTVSIDGYAPGDEQFPIYPSGINVSAFGNGNAGAIELVAKQLHIKEGGAIGSSTYGAGQGDKITLTASESMNIIGSAKVTLSGTEYTRSSQVESASEAGANQAGQVVINTPLLILADSGKITTSAQTAHAGKIELQVGQLKLDNQAAITSESAGAGEAGQIRISAGEQIKVNHAKISTAAAQAAGGHITITVPQLLALQAGGTITTSVQGGTGGGGDITITNPTFVILNQAKIKADAHGGNGGNITIKADQYLRSVDSSVTASSQLGTPGEIRITALNTNIGGTLVILPATFLDVSVLLKSFCESQATGKQSHFVVKALTGTPPSPDDWKSNRLLATTTHNSAATSPTPSTANSTLTFPAVVVAMACPDSAKLTSAAKPASQAVTPTQLF</sequence>
<feature type="domain" description="Filamentous haemagglutinin FhaB/tRNA nuclease CdiA-like TPS" evidence="1">
    <location>
        <begin position="33"/>
        <end position="140"/>
    </location>
</feature>
<dbReference type="Pfam" id="PF05860">
    <property type="entry name" value="TPS"/>
    <property type="match status" value="1"/>
</dbReference>
<dbReference type="NCBIfam" id="TIGR01901">
    <property type="entry name" value="adhes_NPXG"/>
    <property type="match status" value="1"/>
</dbReference>
<dbReference type="STRING" id="40754.THII_3376"/>
<dbReference type="Proteomes" id="UP000031623">
    <property type="component" value="Chromosome"/>
</dbReference>
<keyword evidence="3" id="KW-1185">Reference proteome</keyword>
<evidence type="ECO:0000259" key="1">
    <source>
        <dbReference type="SMART" id="SM00912"/>
    </source>
</evidence>
<evidence type="ECO:0000313" key="3">
    <source>
        <dbReference type="Proteomes" id="UP000031623"/>
    </source>
</evidence>
<dbReference type="Gene3D" id="2.160.20.10">
    <property type="entry name" value="Single-stranded right-handed beta-helix, Pectin lyase-like"/>
    <property type="match status" value="2"/>
</dbReference>
<dbReference type="InterPro" id="IPR012334">
    <property type="entry name" value="Pectin_lyas_fold"/>
</dbReference>
<dbReference type="EMBL" id="AP014633">
    <property type="protein sequence ID" value="BAP57673.1"/>
    <property type="molecule type" value="Genomic_DNA"/>
</dbReference>
<dbReference type="OrthoDB" id="218680at2"/>
<organism evidence="2 3">
    <name type="scientific">Thioploca ingrica</name>
    <dbReference type="NCBI Taxonomy" id="40754"/>
    <lineage>
        <taxon>Bacteria</taxon>
        <taxon>Pseudomonadati</taxon>
        <taxon>Pseudomonadota</taxon>
        <taxon>Gammaproteobacteria</taxon>
        <taxon>Thiotrichales</taxon>
        <taxon>Thiotrichaceae</taxon>
        <taxon>Thioploca</taxon>
    </lineage>
</organism>
<name>A0A090AH94_9GAMM</name>
<accession>A0A090AH94</accession>